<reference evidence="4 5" key="1">
    <citation type="submission" date="2016-11" db="EMBL/GenBank/DDBJ databases">
        <title>The macronuclear genome of Stentor coeruleus: a giant cell with tiny introns.</title>
        <authorList>
            <person name="Slabodnick M."/>
            <person name="Ruby J.G."/>
            <person name="Reiff S.B."/>
            <person name="Swart E.C."/>
            <person name="Gosai S."/>
            <person name="Prabakaran S."/>
            <person name="Witkowska E."/>
            <person name="Larue G.E."/>
            <person name="Fisher S."/>
            <person name="Freeman R.M."/>
            <person name="Gunawardena J."/>
            <person name="Chu W."/>
            <person name="Stover N.A."/>
            <person name="Gregory B.D."/>
            <person name="Nowacki M."/>
            <person name="Derisi J."/>
            <person name="Roy S.W."/>
            <person name="Marshall W.F."/>
            <person name="Sood P."/>
        </authorList>
    </citation>
    <scope>NUCLEOTIDE SEQUENCE [LARGE SCALE GENOMIC DNA]</scope>
    <source>
        <strain evidence="4">WM001</strain>
    </source>
</reference>
<feature type="domain" description="Thioesterase" evidence="3">
    <location>
        <begin position="62"/>
        <end position="128"/>
    </location>
</feature>
<dbReference type="InterPro" id="IPR006683">
    <property type="entry name" value="Thioestr_dom"/>
</dbReference>
<gene>
    <name evidence="4" type="ORF">SteCoe_16179</name>
</gene>
<keyword evidence="2" id="KW-0378">Hydrolase</keyword>
<dbReference type="PANTHER" id="PTHR21660:SF1">
    <property type="entry name" value="ACYL-COENZYME A THIOESTERASE 13"/>
    <property type="match status" value="1"/>
</dbReference>
<dbReference type="InterPro" id="IPR039298">
    <property type="entry name" value="ACOT13"/>
</dbReference>
<evidence type="ECO:0000313" key="5">
    <source>
        <dbReference type="Proteomes" id="UP000187209"/>
    </source>
</evidence>
<sequence length="150" mass="16798">MNRAIDYLASLKVKIGQNGSFYEDVYDNLKIKHCEVSGNSSKVLIELPLLPQMINILGNLDTGAIMTFIDQLSTIAIAIVDDRYNVSVDLSTNFISQVSKVKMLEFEITCHNVGRRLAFTSTEIRADGKVIARGAHTKSMINLKWTNYKL</sequence>
<protein>
    <recommendedName>
        <fullName evidence="3">Thioesterase domain-containing protein</fullName>
    </recommendedName>
</protein>
<dbReference type="EMBL" id="MPUH01000320">
    <property type="protein sequence ID" value="OMJ82969.1"/>
    <property type="molecule type" value="Genomic_DNA"/>
</dbReference>
<organism evidence="4 5">
    <name type="scientific">Stentor coeruleus</name>
    <dbReference type="NCBI Taxonomy" id="5963"/>
    <lineage>
        <taxon>Eukaryota</taxon>
        <taxon>Sar</taxon>
        <taxon>Alveolata</taxon>
        <taxon>Ciliophora</taxon>
        <taxon>Postciliodesmatophora</taxon>
        <taxon>Heterotrichea</taxon>
        <taxon>Heterotrichida</taxon>
        <taxon>Stentoridae</taxon>
        <taxon>Stentor</taxon>
    </lineage>
</organism>
<dbReference type="AlphaFoldDB" id="A0A1R2C1Z4"/>
<dbReference type="InterPro" id="IPR029069">
    <property type="entry name" value="HotDog_dom_sf"/>
</dbReference>
<dbReference type="PANTHER" id="PTHR21660">
    <property type="entry name" value="THIOESTERASE SUPERFAMILY MEMBER-RELATED"/>
    <property type="match status" value="1"/>
</dbReference>
<dbReference type="OrthoDB" id="46529at2759"/>
<evidence type="ECO:0000313" key="4">
    <source>
        <dbReference type="EMBL" id="OMJ82969.1"/>
    </source>
</evidence>
<evidence type="ECO:0000256" key="2">
    <source>
        <dbReference type="ARBA" id="ARBA00022801"/>
    </source>
</evidence>
<dbReference type="Pfam" id="PF03061">
    <property type="entry name" value="4HBT"/>
    <property type="match status" value="1"/>
</dbReference>
<dbReference type="Gene3D" id="3.10.129.10">
    <property type="entry name" value="Hotdog Thioesterase"/>
    <property type="match status" value="1"/>
</dbReference>
<comment type="caution">
    <text evidence="4">The sequence shown here is derived from an EMBL/GenBank/DDBJ whole genome shotgun (WGS) entry which is preliminary data.</text>
</comment>
<name>A0A1R2C1Z4_9CILI</name>
<dbReference type="CDD" id="cd03443">
    <property type="entry name" value="PaaI_thioesterase"/>
    <property type="match status" value="1"/>
</dbReference>
<dbReference type="SUPFAM" id="SSF54637">
    <property type="entry name" value="Thioesterase/thiol ester dehydrase-isomerase"/>
    <property type="match status" value="1"/>
</dbReference>
<keyword evidence="5" id="KW-1185">Reference proteome</keyword>
<dbReference type="GO" id="GO:0047617">
    <property type="term" value="F:fatty acyl-CoA hydrolase activity"/>
    <property type="evidence" value="ECO:0007669"/>
    <property type="project" value="InterPro"/>
</dbReference>
<proteinExistence type="inferred from homology"/>
<evidence type="ECO:0000256" key="1">
    <source>
        <dbReference type="ARBA" id="ARBA00008324"/>
    </source>
</evidence>
<accession>A0A1R2C1Z4</accession>
<evidence type="ECO:0000259" key="3">
    <source>
        <dbReference type="Pfam" id="PF03061"/>
    </source>
</evidence>
<dbReference type="Proteomes" id="UP000187209">
    <property type="component" value="Unassembled WGS sequence"/>
</dbReference>
<comment type="similarity">
    <text evidence="1">Belongs to the thioesterase PaaI family.</text>
</comment>